<feature type="domain" description="Myb-like" evidence="2">
    <location>
        <begin position="290"/>
        <end position="341"/>
    </location>
</feature>
<dbReference type="SMART" id="SM00717">
    <property type="entry name" value="SANT"/>
    <property type="match status" value="2"/>
</dbReference>
<evidence type="ECO:0000256" key="1">
    <source>
        <dbReference type="SAM" id="MobiDB-lite"/>
    </source>
</evidence>
<evidence type="ECO:0000259" key="2">
    <source>
        <dbReference type="PROSITE" id="PS50090"/>
    </source>
</evidence>
<evidence type="ECO:0000313" key="5">
    <source>
        <dbReference type="Proteomes" id="UP000324585"/>
    </source>
</evidence>
<protein>
    <submittedName>
        <fullName evidence="4">Transcription factor</fullName>
    </submittedName>
</protein>
<name>A0A5J4YUD4_PORPP</name>
<dbReference type="SUPFAM" id="SSF46689">
    <property type="entry name" value="Homeodomain-like"/>
    <property type="match status" value="1"/>
</dbReference>
<proteinExistence type="predicted"/>
<evidence type="ECO:0000259" key="3">
    <source>
        <dbReference type="PROSITE" id="PS51294"/>
    </source>
</evidence>
<dbReference type="EMBL" id="VRMN01000004">
    <property type="protein sequence ID" value="KAA8494855.1"/>
    <property type="molecule type" value="Genomic_DNA"/>
</dbReference>
<dbReference type="CDD" id="cd00167">
    <property type="entry name" value="SANT"/>
    <property type="match status" value="2"/>
</dbReference>
<dbReference type="Gene3D" id="1.10.10.60">
    <property type="entry name" value="Homeodomain-like"/>
    <property type="match status" value="2"/>
</dbReference>
<organism evidence="4 5">
    <name type="scientific">Porphyridium purpureum</name>
    <name type="common">Red alga</name>
    <name type="synonym">Porphyridium cruentum</name>
    <dbReference type="NCBI Taxonomy" id="35688"/>
    <lineage>
        <taxon>Eukaryota</taxon>
        <taxon>Rhodophyta</taxon>
        <taxon>Bangiophyceae</taxon>
        <taxon>Porphyridiales</taxon>
        <taxon>Porphyridiaceae</taxon>
        <taxon>Porphyridium</taxon>
    </lineage>
</organism>
<feature type="domain" description="HTH myb-type" evidence="3">
    <location>
        <begin position="243"/>
        <end position="293"/>
    </location>
</feature>
<dbReference type="PROSITE" id="PS50090">
    <property type="entry name" value="MYB_LIKE"/>
    <property type="match status" value="2"/>
</dbReference>
<feature type="region of interest" description="Disordered" evidence="1">
    <location>
        <begin position="345"/>
        <end position="370"/>
    </location>
</feature>
<dbReference type="Proteomes" id="UP000324585">
    <property type="component" value="Unassembled WGS sequence"/>
</dbReference>
<accession>A0A5J4YUD4</accession>
<dbReference type="InterPro" id="IPR017930">
    <property type="entry name" value="Myb_dom"/>
</dbReference>
<dbReference type="InterPro" id="IPR001005">
    <property type="entry name" value="SANT/Myb"/>
</dbReference>
<keyword evidence="5" id="KW-1185">Reference proteome</keyword>
<gene>
    <name evidence="4" type="ORF">FVE85_3096</name>
</gene>
<sequence length="370" mass="41376">MPLKLHQAGIHTAVSAAMQDTLDTKQPRTVAWQHQTRAAVPCEQKHARTHGNRPTTARAAFAGQRRSSGEVLIPTVRPTFFEAASQSNTSEALLFSNLSQQFASFGSVLSRTLLPQQPESTRSERVPLCRLVREAGLHVKSRPLQVPEPLAWEERHTGSREGPSSAMCECGSTSMTLSFSSDSGGRAVRSGTAMPLATPTTYDVNPRCIVSADAEARADNMVPLDGESLVPEGPAGPSRVDGRRRWQVWEDDIVREVVLKQGPQSWNKIAERLPHRSANQIRLRWRQSLDPDLRKAAFTESEDKQLLRLREPWGNKWKLIASSIGGHHCFNDVKNRWHNLQKRKNKSAEISMVSREQDADQGHRRGKKRQ</sequence>
<comment type="caution">
    <text evidence="4">The sequence shown here is derived from an EMBL/GenBank/DDBJ whole genome shotgun (WGS) entry which is preliminary data.</text>
</comment>
<feature type="domain" description="HTH myb-type" evidence="3">
    <location>
        <begin position="294"/>
        <end position="345"/>
    </location>
</feature>
<dbReference type="GO" id="GO:0005634">
    <property type="term" value="C:nucleus"/>
    <property type="evidence" value="ECO:0007669"/>
    <property type="project" value="TreeGrafter"/>
</dbReference>
<dbReference type="InterPro" id="IPR050560">
    <property type="entry name" value="MYB_TF"/>
</dbReference>
<dbReference type="PROSITE" id="PS51294">
    <property type="entry name" value="HTH_MYB"/>
    <property type="match status" value="2"/>
</dbReference>
<dbReference type="InterPro" id="IPR009057">
    <property type="entry name" value="Homeodomain-like_sf"/>
</dbReference>
<dbReference type="GO" id="GO:0000978">
    <property type="term" value="F:RNA polymerase II cis-regulatory region sequence-specific DNA binding"/>
    <property type="evidence" value="ECO:0007669"/>
    <property type="project" value="TreeGrafter"/>
</dbReference>
<dbReference type="GO" id="GO:0000981">
    <property type="term" value="F:DNA-binding transcription factor activity, RNA polymerase II-specific"/>
    <property type="evidence" value="ECO:0007669"/>
    <property type="project" value="TreeGrafter"/>
</dbReference>
<dbReference type="PANTHER" id="PTHR45614">
    <property type="entry name" value="MYB PROTEIN-RELATED"/>
    <property type="match status" value="1"/>
</dbReference>
<dbReference type="AlphaFoldDB" id="A0A5J4YUD4"/>
<dbReference type="Pfam" id="PF13921">
    <property type="entry name" value="Myb_DNA-bind_6"/>
    <property type="match status" value="1"/>
</dbReference>
<evidence type="ECO:0000313" key="4">
    <source>
        <dbReference type="EMBL" id="KAA8494855.1"/>
    </source>
</evidence>
<dbReference type="OrthoDB" id="2143914at2759"/>
<feature type="domain" description="Myb-like" evidence="2">
    <location>
        <begin position="243"/>
        <end position="289"/>
    </location>
</feature>
<reference evidence="5" key="1">
    <citation type="journal article" date="2019" name="Nat. Commun.">
        <title>Expansion of phycobilisome linker gene families in mesophilic red algae.</title>
        <authorList>
            <person name="Lee J."/>
            <person name="Kim D."/>
            <person name="Bhattacharya D."/>
            <person name="Yoon H.S."/>
        </authorList>
    </citation>
    <scope>NUCLEOTIDE SEQUENCE [LARGE SCALE GENOMIC DNA]</scope>
    <source>
        <strain evidence="5">CCMP 1328</strain>
    </source>
</reference>